<evidence type="ECO:0000256" key="2">
    <source>
        <dbReference type="ARBA" id="ARBA00022692"/>
    </source>
</evidence>
<dbReference type="Pfam" id="PF03168">
    <property type="entry name" value="LEA_2"/>
    <property type="match status" value="1"/>
</dbReference>
<evidence type="ECO:0000256" key="5">
    <source>
        <dbReference type="SAM" id="Phobius"/>
    </source>
</evidence>
<evidence type="ECO:0000313" key="7">
    <source>
        <dbReference type="EMBL" id="EPS66670.1"/>
    </source>
</evidence>
<gene>
    <name evidence="7" type="ORF">M569_08106</name>
</gene>
<dbReference type="EMBL" id="AUSU01003547">
    <property type="protein sequence ID" value="EPS66670.1"/>
    <property type="molecule type" value="Genomic_DNA"/>
</dbReference>
<evidence type="ECO:0000259" key="6">
    <source>
        <dbReference type="Pfam" id="PF03168"/>
    </source>
</evidence>
<evidence type="ECO:0000256" key="4">
    <source>
        <dbReference type="ARBA" id="ARBA00023136"/>
    </source>
</evidence>
<evidence type="ECO:0000313" key="8">
    <source>
        <dbReference type="Proteomes" id="UP000015453"/>
    </source>
</evidence>
<dbReference type="OrthoDB" id="1889094at2759"/>
<protein>
    <recommendedName>
        <fullName evidence="6">Late embryogenesis abundant protein LEA-2 subgroup domain-containing protein</fullName>
    </recommendedName>
</protein>
<keyword evidence="8" id="KW-1185">Reference proteome</keyword>
<keyword evidence="3 5" id="KW-1133">Transmembrane helix</keyword>
<dbReference type="InterPro" id="IPR004864">
    <property type="entry name" value="LEA_2"/>
</dbReference>
<accession>S8CIW1</accession>
<organism evidence="7 8">
    <name type="scientific">Genlisea aurea</name>
    <dbReference type="NCBI Taxonomy" id="192259"/>
    <lineage>
        <taxon>Eukaryota</taxon>
        <taxon>Viridiplantae</taxon>
        <taxon>Streptophyta</taxon>
        <taxon>Embryophyta</taxon>
        <taxon>Tracheophyta</taxon>
        <taxon>Spermatophyta</taxon>
        <taxon>Magnoliopsida</taxon>
        <taxon>eudicotyledons</taxon>
        <taxon>Gunneridae</taxon>
        <taxon>Pentapetalae</taxon>
        <taxon>asterids</taxon>
        <taxon>lamiids</taxon>
        <taxon>Lamiales</taxon>
        <taxon>Lentibulariaceae</taxon>
        <taxon>Genlisea</taxon>
    </lineage>
</organism>
<feature type="transmembrane region" description="Helical" evidence="5">
    <location>
        <begin position="7"/>
        <end position="37"/>
    </location>
</feature>
<sequence length="155" mass="17569">CNPFGCLLNFVCACICQIICAILVVFAIVLFIFWLVLRPRSLEFAVVDASLAEFNLDGNSLRYDLRINFTIANPNERIGIRVNEIEAAAMYQGQRFAAAQLDPFYQERNSSDTKSAQFVGQNIVDLGQAQVSNYEEEKRTGDFGIDVRFNMRIRI</sequence>
<dbReference type="GO" id="GO:0005886">
    <property type="term" value="C:plasma membrane"/>
    <property type="evidence" value="ECO:0007669"/>
    <property type="project" value="TreeGrafter"/>
</dbReference>
<feature type="non-terminal residue" evidence="7">
    <location>
        <position position="1"/>
    </location>
</feature>
<dbReference type="GO" id="GO:0009506">
    <property type="term" value="C:plasmodesma"/>
    <property type="evidence" value="ECO:0007669"/>
    <property type="project" value="TreeGrafter"/>
</dbReference>
<name>S8CIW1_9LAMI</name>
<comment type="caution">
    <text evidence="7">The sequence shown here is derived from an EMBL/GenBank/DDBJ whole genome shotgun (WGS) entry which is preliminary data.</text>
</comment>
<dbReference type="AlphaFoldDB" id="S8CIW1"/>
<comment type="subcellular location">
    <subcellularLocation>
        <location evidence="1">Membrane</location>
        <topology evidence="1">Single-pass membrane protein</topology>
    </subcellularLocation>
</comment>
<dbReference type="PANTHER" id="PTHR31415:SF4">
    <property type="entry name" value="NDR1_HIN1-LIKE PROTEIN 3"/>
    <property type="match status" value="1"/>
</dbReference>
<feature type="domain" description="Late embryogenesis abundant protein LEA-2 subgroup" evidence="6">
    <location>
        <begin position="69"/>
        <end position="153"/>
    </location>
</feature>
<dbReference type="GO" id="GO:0098542">
    <property type="term" value="P:defense response to other organism"/>
    <property type="evidence" value="ECO:0007669"/>
    <property type="project" value="InterPro"/>
</dbReference>
<reference evidence="7 8" key="1">
    <citation type="journal article" date="2013" name="BMC Genomics">
        <title>The miniature genome of a carnivorous plant Genlisea aurea contains a low number of genes and short non-coding sequences.</title>
        <authorList>
            <person name="Leushkin E.V."/>
            <person name="Sutormin R.A."/>
            <person name="Nabieva E.R."/>
            <person name="Penin A.A."/>
            <person name="Kondrashov A.S."/>
            <person name="Logacheva M.D."/>
        </authorList>
    </citation>
    <scope>NUCLEOTIDE SEQUENCE [LARGE SCALE GENOMIC DNA]</scope>
</reference>
<dbReference type="InterPro" id="IPR044839">
    <property type="entry name" value="NDR1-like"/>
</dbReference>
<keyword evidence="2 5" id="KW-0812">Transmembrane</keyword>
<dbReference type="Proteomes" id="UP000015453">
    <property type="component" value="Unassembled WGS sequence"/>
</dbReference>
<evidence type="ECO:0000256" key="3">
    <source>
        <dbReference type="ARBA" id="ARBA00022989"/>
    </source>
</evidence>
<keyword evidence="4 5" id="KW-0472">Membrane</keyword>
<evidence type="ECO:0000256" key="1">
    <source>
        <dbReference type="ARBA" id="ARBA00004167"/>
    </source>
</evidence>
<proteinExistence type="predicted"/>
<dbReference type="PANTHER" id="PTHR31415">
    <property type="entry name" value="OS05G0367900 PROTEIN"/>
    <property type="match status" value="1"/>
</dbReference>
<feature type="non-terminal residue" evidence="7">
    <location>
        <position position="155"/>
    </location>
</feature>